<evidence type="ECO:0000313" key="3">
    <source>
        <dbReference type="Proteomes" id="UP001396334"/>
    </source>
</evidence>
<gene>
    <name evidence="2" type="ORF">V6N11_036761</name>
</gene>
<evidence type="ECO:0000256" key="1">
    <source>
        <dbReference type="SAM" id="MobiDB-lite"/>
    </source>
</evidence>
<evidence type="ECO:0000313" key="2">
    <source>
        <dbReference type="EMBL" id="KAK9010248.1"/>
    </source>
</evidence>
<keyword evidence="3" id="KW-1185">Reference proteome</keyword>
<comment type="caution">
    <text evidence="2">The sequence shown here is derived from an EMBL/GenBank/DDBJ whole genome shotgun (WGS) entry which is preliminary data.</text>
</comment>
<protein>
    <submittedName>
        <fullName evidence="2">Uncharacterized protein</fullName>
    </submittedName>
</protein>
<feature type="compositionally biased region" description="Basic and acidic residues" evidence="1">
    <location>
        <begin position="1"/>
        <end position="25"/>
    </location>
</feature>
<dbReference type="Proteomes" id="UP001396334">
    <property type="component" value="Unassembled WGS sequence"/>
</dbReference>
<proteinExistence type="predicted"/>
<feature type="compositionally biased region" description="Low complexity" evidence="1">
    <location>
        <begin position="97"/>
        <end position="108"/>
    </location>
</feature>
<dbReference type="EMBL" id="JBBPBN010000024">
    <property type="protein sequence ID" value="KAK9010248.1"/>
    <property type="molecule type" value="Genomic_DNA"/>
</dbReference>
<reference evidence="2 3" key="1">
    <citation type="journal article" date="2024" name="G3 (Bethesda)">
        <title>Genome assembly of Hibiscus sabdariffa L. provides insights into metabolisms of medicinal natural products.</title>
        <authorList>
            <person name="Kim T."/>
        </authorList>
    </citation>
    <scope>NUCLEOTIDE SEQUENCE [LARGE SCALE GENOMIC DNA]</scope>
    <source>
        <strain evidence="2">TK-2024</strain>
        <tissue evidence="2">Old leaves</tissue>
    </source>
</reference>
<feature type="region of interest" description="Disordered" evidence="1">
    <location>
        <begin position="1"/>
        <end position="37"/>
    </location>
</feature>
<feature type="region of interest" description="Disordered" evidence="1">
    <location>
        <begin position="60"/>
        <end position="109"/>
    </location>
</feature>
<sequence>MVANHSEEEVTKVRTETGDATRDVTEEATVDVPRGATGNVTEEATVDVPGDATEVACEDATSDLHEEATANVKRPTSSPSEISPFVFIPTPGLASHPTTQQSCPTQQPGSVMTVRLMPTS</sequence>
<organism evidence="2 3">
    <name type="scientific">Hibiscus sabdariffa</name>
    <name type="common">roselle</name>
    <dbReference type="NCBI Taxonomy" id="183260"/>
    <lineage>
        <taxon>Eukaryota</taxon>
        <taxon>Viridiplantae</taxon>
        <taxon>Streptophyta</taxon>
        <taxon>Embryophyta</taxon>
        <taxon>Tracheophyta</taxon>
        <taxon>Spermatophyta</taxon>
        <taxon>Magnoliopsida</taxon>
        <taxon>eudicotyledons</taxon>
        <taxon>Gunneridae</taxon>
        <taxon>Pentapetalae</taxon>
        <taxon>rosids</taxon>
        <taxon>malvids</taxon>
        <taxon>Malvales</taxon>
        <taxon>Malvaceae</taxon>
        <taxon>Malvoideae</taxon>
        <taxon>Hibiscus</taxon>
    </lineage>
</organism>
<name>A0ABR2RBD3_9ROSI</name>
<accession>A0ABR2RBD3</accession>